<dbReference type="Pfam" id="PF01757">
    <property type="entry name" value="Acyl_transf_3"/>
    <property type="match status" value="1"/>
</dbReference>
<dbReference type="Proteomes" id="UP001316184">
    <property type="component" value="Chromosome"/>
</dbReference>
<evidence type="ECO:0000256" key="7">
    <source>
        <dbReference type="ARBA" id="ARBA00023315"/>
    </source>
</evidence>
<evidence type="ECO:0000313" key="10">
    <source>
        <dbReference type="EMBL" id="UUP15105.1"/>
    </source>
</evidence>
<feature type="transmembrane region" description="Helical" evidence="8">
    <location>
        <begin position="241"/>
        <end position="259"/>
    </location>
</feature>
<accession>A0ABY5MAE2</accession>
<feature type="transmembrane region" description="Helical" evidence="8">
    <location>
        <begin position="212"/>
        <end position="229"/>
    </location>
</feature>
<keyword evidence="4 8" id="KW-0812">Transmembrane</keyword>
<feature type="transmembrane region" description="Helical" evidence="8">
    <location>
        <begin position="180"/>
        <end position="197"/>
    </location>
</feature>
<proteinExistence type="predicted"/>
<dbReference type="PANTHER" id="PTHR23028">
    <property type="entry name" value="ACETYLTRANSFERASE"/>
    <property type="match status" value="1"/>
</dbReference>
<evidence type="ECO:0000256" key="2">
    <source>
        <dbReference type="ARBA" id="ARBA00022475"/>
    </source>
</evidence>
<evidence type="ECO:0000256" key="4">
    <source>
        <dbReference type="ARBA" id="ARBA00022692"/>
    </source>
</evidence>
<feature type="transmembrane region" description="Helical" evidence="8">
    <location>
        <begin position="265"/>
        <end position="286"/>
    </location>
</feature>
<feature type="transmembrane region" description="Helical" evidence="8">
    <location>
        <begin position="86"/>
        <end position="106"/>
    </location>
</feature>
<comment type="subcellular location">
    <subcellularLocation>
        <location evidence="1">Cell membrane</location>
        <topology evidence="1">Multi-pass membrane protein</topology>
    </subcellularLocation>
</comment>
<feature type="transmembrane region" description="Helical" evidence="8">
    <location>
        <begin position="157"/>
        <end position="173"/>
    </location>
</feature>
<reference evidence="10 11" key="1">
    <citation type="submission" date="2022-08" db="EMBL/GenBank/DDBJ databases">
        <title>novel species in genus Aeromicrobium.</title>
        <authorList>
            <person name="Ye L."/>
        </authorList>
    </citation>
    <scope>NUCLEOTIDE SEQUENCE [LARGE SCALE GENOMIC DNA]</scope>
    <source>
        <strain evidence="11">zg-Y1379</strain>
    </source>
</reference>
<name>A0ABY5MAE2_9ACTN</name>
<feature type="transmembrane region" description="Helical" evidence="8">
    <location>
        <begin position="307"/>
        <end position="323"/>
    </location>
</feature>
<evidence type="ECO:0000313" key="11">
    <source>
        <dbReference type="Proteomes" id="UP001316184"/>
    </source>
</evidence>
<dbReference type="InterPro" id="IPR036514">
    <property type="entry name" value="SGNH_hydro_sf"/>
</dbReference>
<keyword evidence="2" id="KW-1003">Cell membrane</keyword>
<evidence type="ECO:0000256" key="3">
    <source>
        <dbReference type="ARBA" id="ARBA00022679"/>
    </source>
</evidence>
<dbReference type="EMBL" id="CP102173">
    <property type="protein sequence ID" value="UUP15105.1"/>
    <property type="molecule type" value="Genomic_DNA"/>
</dbReference>
<evidence type="ECO:0000256" key="8">
    <source>
        <dbReference type="SAM" id="Phobius"/>
    </source>
</evidence>
<keyword evidence="5 8" id="KW-1133">Transmembrane helix</keyword>
<sequence length="646" mass="70256">MTGDRRAGLAPSSPAYRPALDGLRAVAVIAVIIFHGPISVLPGGWLGVDLFFVISGFLITTLLLTERDRWGSTDFVSFWAGRARRLFPALAVMIAVVLLLSSVLTMPARRPAIGSDALAAIGYIANWNFLSSGEAYFGAVTEPSPLLHTWSLAVEEQFYIVFPFIVVLLTRFCGRRMRGVVLAAVAILSAAWMAYLYDPALPPDRVYYGTDTRAHELLIGSACAALLLIDERVTQRVAAACRWLAIPAVLVVVAAFVGWDESRAFTFRGGLVIFSVLSAIVIVACWTRAPGRLTQVLGSTPMRSIGLISYGLYLWHWPVMVFLDEARAGFGGVGLLLVQLALTAVVAAASYRWIEMPIRRNGWSALIPRDRQAARVIVLATVPALVVGAIVLPQSPWYVRPASAGPGGDVRVAADAPGFSPAPMTLYLLGDSVPAGLTGYFPSDQHPNIAIRSAVTPACHDPFPGLRVLDGRAGGDFLKCPEFVDRLGSEITDAQPDVVAFFVTQSMVFDRELDDRVIPAGTPEYRRFITKSLTELHERVMSSGAKNFAVVTLACHQLPAREGDYVERLNDNRRVRWINDVTVDWARAHDVPVIDQNALLCAGGAFHDTINGRQMYEDHIHFSPEGSRELWKWLAPKLSAVAGGAA</sequence>
<protein>
    <submittedName>
        <fullName evidence="10">Acyltransferase</fullName>
    </submittedName>
</protein>
<feature type="transmembrane region" description="Helical" evidence="8">
    <location>
        <begin position="329"/>
        <end position="351"/>
    </location>
</feature>
<feature type="transmembrane region" description="Helical" evidence="8">
    <location>
        <begin position="372"/>
        <end position="392"/>
    </location>
</feature>
<dbReference type="Gene3D" id="3.40.50.1110">
    <property type="entry name" value="SGNH hydrolase"/>
    <property type="match status" value="1"/>
</dbReference>
<evidence type="ECO:0000256" key="5">
    <source>
        <dbReference type="ARBA" id="ARBA00022989"/>
    </source>
</evidence>
<dbReference type="InterPro" id="IPR050879">
    <property type="entry name" value="Acyltransferase_3"/>
</dbReference>
<keyword evidence="7 10" id="KW-0012">Acyltransferase</keyword>
<gene>
    <name evidence="10" type="ORF">NQV15_07275</name>
</gene>
<dbReference type="GO" id="GO:0016746">
    <property type="term" value="F:acyltransferase activity"/>
    <property type="evidence" value="ECO:0007669"/>
    <property type="project" value="UniProtKB-KW"/>
</dbReference>
<keyword evidence="6 8" id="KW-0472">Membrane</keyword>
<dbReference type="SUPFAM" id="SSF52266">
    <property type="entry name" value="SGNH hydrolase"/>
    <property type="match status" value="1"/>
</dbReference>
<feature type="transmembrane region" description="Helical" evidence="8">
    <location>
        <begin position="21"/>
        <end position="38"/>
    </location>
</feature>
<dbReference type="RefSeq" id="WP_232399157.1">
    <property type="nucleotide sequence ID" value="NZ_CP102173.1"/>
</dbReference>
<dbReference type="PANTHER" id="PTHR23028:SF53">
    <property type="entry name" value="ACYL_TRANSF_3 DOMAIN-CONTAINING PROTEIN"/>
    <property type="match status" value="1"/>
</dbReference>
<evidence type="ECO:0000259" key="9">
    <source>
        <dbReference type="Pfam" id="PF01757"/>
    </source>
</evidence>
<evidence type="ECO:0000256" key="6">
    <source>
        <dbReference type="ARBA" id="ARBA00023136"/>
    </source>
</evidence>
<feature type="transmembrane region" description="Helical" evidence="8">
    <location>
        <begin position="44"/>
        <end position="65"/>
    </location>
</feature>
<keyword evidence="3" id="KW-0808">Transferase</keyword>
<keyword evidence="11" id="KW-1185">Reference proteome</keyword>
<dbReference type="InterPro" id="IPR002656">
    <property type="entry name" value="Acyl_transf_3_dom"/>
</dbReference>
<feature type="domain" description="Acyltransferase 3" evidence="9">
    <location>
        <begin position="18"/>
        <end position="346"/>
    </location>
</feature>
<organism evidence="10 11">
    <name type="scientific">Aeromicrobium wangtongii</name>
    <dbReference type="NCBI Taxonomy" id="2969247"/>
    <lineage>
        <taxon>Bacteria</taxon>
        <taxon>Bacillati</taxon>
        <taxon>Actinomycetota</taxon>
        <taxon>Actinomycetes</taxon>
        <taxon>Propionibacteriales</taxon>
        <taxon>Nocardioidaceae</taxon>
        <taxon>Aeromicrobium</taxon>
    </lineage>
</organism>
<evidence type="ECO:0000256" key="1">
    <source>
        <dbReference type="ARBA" id="ARBA00004651"/>
    </source>
</evidence>